<gene>
    <name evidence="2" type="ORF">FJQ98_19445</name>
</gene>
<evidence type="ECO:0000313" key="3">
    <source>
        <dbReference type="Proteomes" id="UP000596049"/>
    </source>
</evidence>
<protein>
    <submittedName>
        <fullName evidence="2">Uncharacterized protein</fullName>
    </submittedName>
</protein>
<keyword evidence="1" id="KW-1133">Transmembrane helix</keyword>
<organism evidence="2 3">
    <name type="scientific">Lysinibacillus agricola</name>
    <dbReference type="NCBI Taxonomy" id="2590012"/>
    <lineage>
        <taxon>Bacteria</taxon>
        <taxon>Bacillati</taxon>
        <taxon>Bacillota</taxon>
        <taxon>Bacilli</taxon>
        <taxon>Bacillales</taxon>
        <taxon>Bacillaceae</taxon>
        <taxon>Lysinibacillus</taxon>
    </lineage>
</organism>
<feature type="transmembrane region" description="Helical" evidence="1">
    <location>
        <begin position="104"/>
        <end position="123"/>
    </location>
</feature>
<sequence length="167" mass="18952">MRKTPENTFERLTELNFLVIMICITFIIIGISSMFDLITTNSMFVLAISLSGIFFVLSDIIQYLLDVYSFGKIFKVLKRISLAFSILSLLTFPFLNIKFINSDILATAISIIAIGLTIINLSLNHKKLQYETFERMIKGMEESSELTNKAIEQAESAQSMVIRLLGY</sequence>
<feature type="transmembrane region" description="Helical" evidence="1">
    <location>
        <begin position="43"/>
        <end position="65"/>
    </location>
</feature>
<reference evidence="2 3" key="1">
    <citation type="submission" date="2020-01" db="EMBL/GenBank/DDBJ databases">
        <authorList>
            <person name="Liu G."/>
            <person name="Liu B."/>
        </authorList>
    </citation>
    <scope>NUCLEOTIDE SEQUENCE [LARGE SCALE GENOMIC DNA]</scope>
    <source>
        <strain evidence="2 3">FJAT-51161</strain>
    </source>
</reference>
<feature type="transmembrane region" description="Helical" evidence="1">
    <location>
        <begin position="77"/>
        <end position="98"/>
    </location>
</feature>
<dbReference type="RefSeq" id="WP_053595263.1">
    <property type="nucleotide sequence ID" value="NZ_CP067341.1"/>
</dbReference>
<name>A0ABX7AN55_9BACI</name>
<evidence type="ECO:0000313" key="2">
    <source>
        <dbReference type="EMBL" id="QQP11368.1"/>
    </source>
</evidence>
<keyword evidence="1" id="KW-0472">Membrane</keyword>
<dbReference type="Proteomes" id="UP000596049">
    <property type="component" value="Chromosome"/>
</dbReference>
<keyword evidence="3" id="KW-1185">Reference proteome</keyword>
<proteinExistence type="predicted"/>
<evidence type="ECO:0000256" key="1">
    <source>
        <dbReference type="SAM" id="Phobius"/>
    </source>
</evidence>
<feature type="transmembrane region" description="Helical" evidence="1">
    <location>
        <begin position="12"/>
        <end position="31"/>
    </location>
</feature>
<dbReference type="EMBL" id="CP067341">
    <property type="protein sequence ID" value="QQP11368.1"/>
    <property type="molecule type" value="Genomic_DNA"/>
</dbReference>
<accession>A0ABX7AN55</accession>
<keyword evidence="1" id="KW-0812">Transmembrane</keyword>